<organism evidence="2 3">
    <name type="scientific">Anaeromyxobacter dehalogenans (strain 2CP-C)</name>
    <dbReference type="NCBI Taxonomy" id="290397"/>
    <lineage>
        <taxon>Bacteria</taxon>
        <taxon>Pseudomonadati</taxon>
        <taxon>Myxococcota</taxon>
        <taxon>Myxococcia</taxon>
        <taxon>Myxococcales</taxon>
        <taxon>Cystobacterineae</taxon>
        <taxon>Anaeromyxobacteraceae</taxon>
        <taxon>Anaeromyxobacter</taxon>
    </lineage>
</organism>
<evidence type="ECO:0000256" key="1">
    <source>
        <dbReference type="SAM" id="MobiDB-lite"/>
    </source>
</evidence>
<feature type="region of interest" description="Disordered" evidence="1">
    <location>
        <begin position="459"/>
        <end position="489"/>
    </location>
</feature>
<gene>
    <name evidence="2" type="ordered locus">Adeh_0691</name>
</gene>
<dbReference type="AlphaFoldDB" id="Q2INT2"/>
<name>Q2INT2_ANADE</name>
<feature type="region of interest" description="Disordered" evidence="1">
    <location>
        <begin position="131"/>
        <end position="201"/>
    </location>
</feature>
<dbReference type="HOGENOM" id="CLU_564574_0_0_7"/>
<evidence type="ECO:0000313" key="2">
    <source>
        <dbReference type="EMBL" id="ABC80467.1"/>
    </source>
</evidence>
<dbReference type="EMBL" id="CP000251">
    <property type="protein sequence ID" value="ABC80467.1"/>
    <property type="molecule type" value="Genomic_DNA"/>
</dbReference>
<dbReference type="STRING" id="290397.Adeh_0691"/>
<feature type="compositionally biased region" description="Pro residues" evidence="1">
    <location>
        <begin position="134"/>
        <end position="166"/>
    </location>
</feature>
<sequence length="489" mass="49283">MPSSSPATEAVVAGSKAFAVAMLAPVTSRLGTRPRIAADAAQALSLCHGPGGLVVIEYQGEGSLAGIERLLRDGGGVRVVAALAPEHAAAEAPLRALGVEPARWDGRPDGVLGAVERMVRSAAPVAAATASPVVNPPPLAVPPPPPPPPSAGPPPLARKATAPPPDLSLDDAFDVSLDDAFPGEPPAPAKPEPPRGGATVYVPPPPAVRLLWPAQSASAADAQASLERALSGGAHPGDALDGLAAGIAGGLSELERAALGDGPMAVDPGPIRTAAVMRLRVASARASAPAGGAEVDRAAVQAMLADLDATLAAVNGLAAGAPPEIVPGVEAVRNALVREAIDFSDLAQRVASAGAVAATAARAPARPAQARVLAVSAEPGPRRPWGLWVMLALALAAGGGYHGWYRWHVRHKVVARLGTLPGAPQGMVLLPGARAAPRILIPLGGATIDPAEVERFKAQQRAQGNEVREIDGGGLELRRVDQGAKERTP</sequence>
<dbReference type="Proteomes" id="UP000001935">
    <property type="component" value="Chromosome"/>
</dbReference>
<dbReference type="OrthoDB" id="9969266at2"/>
<reference evidence="2 3" key="1">
    <citation type="submission" date="2006-01" db="EMBL/GenBank/DDBJ databases">
        <title>Complete sequence of Anaeromyxobacter dehalogenans 2CP-C.</title>
        <authorList>
            <consortium name="US DOE Joint Genome Institute"/>
            <person name="Copeland A."/>
            <person name="Lucas S."/>
            <person name="Lapidus A."/>
            <person name="Barry K."/>
            <person name="Detter J.C."/>
            <person name="Glavina T."/>
            <person name="Hammon N."/>
            <person name="Israni S."/>
            <person name="Pitluck S."/>
            <person name="Brettin T."/>
            <person name="Bruce D."/>
            <person name="Han C."/>
            <person name="Tapia R."/>
            <person name="Gilna P."/>
            <person name="Kiss H."/>
            <person name="Schmutz J."/>
            <person name="Larimer F."/>
            <person name="Land M."/>
            <person name="Kyrpides N."/>
            <person name="Anderson I."/>
            <person name="Sanford R.A."/>
            <person name="Ritalahti K.M."/>
            <person name="Thomas H.S."/>
            <person name="Kirby J.R."/>
            <person name="Zhulin I.B."/>
            <person name="Loeffler F.E."/>
            <person name="Richardson P."/>
        </authorList>
    </citation>
    <scope>NUCLEOTIDE SEQUENCE [LARGE SCALE GENOMIC DNA]</scope>
    <source>
        <strain evidence="2 3">2CP-C</strain>
    </source>
</reference>
<proteinExistence type="predicted"/>
<dbReference type="RefSeq" id="WP_011419750.1">
    <property type="nucleotide sequence ID" value="NC_007760.1"/>
</dbReference>
<accession>Q2INT2</accession>
<protein>
    <submittedName>
        <fullName evidence="2">Uncharacterized protein</fullName>
    </submittedName>
</protein>
<feature type="compositionally biased region" description="Basic and acidic residues" evidence="1">
    <location>
        <begin position="466"/>
        <end position="489"/>
    </location>
</feature>
<dbReference type="KEGG" id="ade:Adeh_0691"/>
<evidence type="ECO:0000313" key="3">
    <source>
        <dbReference type="Proteomes" id="UP000001935"/>
    </source>
</evidence>
<feature type="compositionally biased region" description="Acidic residues" evidence="1">
    <location>
        <begin position="168"/>
        <end position="177"/>
    </location>
</feature>